<accession>Q8T984</accession>
<keyword evidence="2" id="KW-0472">Membrane</keyword>
<feature type="compositionally biased region" description="Basic and acidic residues" evidence="1">
    <location>
        <begin position="123"/>
        <end position="133"/>
    </location>
</feature>
<feature type="transmembrane region" description="Helical" evidence="2">
    <location>
        <begin position="54"/>
        <end position="76"/>
    </location>
</feature>
<proteinExistence type="evidence at transcript level"/>
<protein>
    <submittedName>
        <fullName evidence="3">AT04637p</fullName>
    </submittedName>
</protein>
<organism evidence="3">
    <name type="scientific">Drosophila melanogaster</name>
    <name type="common">Fruit fly</name>
    <dbReference type="NCBI Taxonomy" id="7227"/>
    <lineage>
        <taxon>Eukaryota</taxon>
        <taxon>Metazoa</taxon>
        <taxon>Ecdysozoa</taxon>
        <taxon>Arthropoda</taxon>
        <taxon>Hexapoda</taxon>
        <taxon>Insecta</taxon>
        <taxon>Pterygota</taxon>
        <taxon>Neoptera</taxon>
        <taxon>Endopterygota</taxon>
        <taxon>Diptera</taxon>
        <taxon>Brachycera</taxon>
        <taxon>Muscomorpha</taxon>
        <taxon>Ephydroidea</taxon>
        <taxon>Drosophilidae</taxon>
        <taxon>Drosophila</taxon>
        <taxon>Sophophora</taxon>
    </lineage>
</organism>
<dbReference type="AlphaFoldDB" id="Q8T984"/>
<keyword evidence="2" id="KW-1133">Transmembrane helix</keyword>
<evidence type="ECO:0000256" key="2">
    <source>
        <dbReference type="SAM" id="Phobius"/>
    </source>
</evidence>
<evidence type="ECO:0000256" key="1">
    <source>
        <dbReference type="SAM" id="MobiDB-lite"/>
    </source>
</evidence>
<dbReference type="FlyBase" id="FBgn0036089">
    <property type="gene designation" value="CG14151"/>
</dbReference>
<reference evidence="3" key="1">
    <citation type="submission" date="2001-12" db="EMBL/GenBank/DDBJ databases">
        <authorList>
            <person name="Stapleton M."/>
            <person name="Brokstein P."/>
            <person name="Hong L."/>
            <person name="Agbayani A."/>
            <person name="Carlson J."/>
            <person name="Champe M."/>
            <person name="Chavez C."/>
            <person name="Dorsett V."/>
            <person name="Dresnek D."/>
            <person name="Farfan D."/>
            <person name="Frise E."/>
            <person name="George R."/>
            <person name="Gonzalez M."/>
            <person name="Guarin H."/>
            <person name="Kronmiller B."/>
            <person name="Li P."/>
            <person name="Liao G."/>
            <person name="Miranda A."/>
            <person name="Mungall C.J."/>
            <person name="Nunoo J."/>
            <person name="Pacleb J."/>
            <person name="Paragas V."/>
            <person name="Park S."/>
            <person name="Patel S."/>
            <person name="Phouanenavong S."/>
            <person name="Wan K."/>
            <person name="Yu C."/>
            <person name="Lewis S.E."/>
            <person name="Rubin G.M."/>
            <person name="Celniker S."/>
        </authorList>
    </citation>
    <scope>NUCLEOTIDE SEQUENCE</scope>
</reference>
<feature type="compositionally biased region" description="Basic residues" evidence="1">
    <location>
        <begin position="134"/>
        <end position="143"/>
    </location>
</feature>
<dbReference type="Bgee" id="FBgn0036089">
    <property type="expression patterns" value="Expressed in early elongation stage spermatid (Drosophila) in testis and 19 other cell types or tissues"/>
</dbReference>
<dbReference type="VEuPathDB" id="VectorBase:FBgn0036089"/>
<dbReference type="OrthoDB" id="7856341at2759"/>
<dbReference type="ExpressionAtlas" id="Q8T984">
    <property type="expression patterns" value="baseline and differential"/>
</dbReference>
<evidence type="ECO:0000313" key="4">
    <source>
        <dbReference type="FlyBase" id="FBgn0036089"/>
    </source>
</evidence>
<dbReference type="AGR" id="FB:FBgn0036089"/>
<feature type="region of interest" description="Disordered" evidence="1">
    <location>
        <begin position="123"/>
        <end position="143"/>
    </location>
</feature>
<evidence type="ECO:0000313" key="3">
    <source>
        <dbReference type="EMBL" id="AAL48400.1"/>
    </source>
</evidence>
<keyword evidence="2" id="KW-0812">Transmembrane</keyword>
<dbReference type="HOGENOM" id="CLU_120153_0_0_1"/>
<feature type="transmembrane region" description="Helical" evidence="2">
    <location>
        <begin position="21"/>
        <end position="42"/>
    </location>
</feature>
<dbReference type="EMBL" id="AY070778">
    <property type="protein sequence ID" value="AAL48400.1"/>
    <property type="molecule type" value="mRNA"/>
</dbReference>
<name>Q8T984_DROME</name>
<sequence length="143" mass="16760">MVIIIVLMAGIYRRKLGLVRFWLVFTCLGILLDGFILLYGLTLAISVNWEGVKITVLPFVGLAVEMTFVYIIYLLYLDMIDYSATETPPDEKYRERSGCDVKYAEEEEKPLDRKDLKRMEKQAKERMKKDKAVLKKLQKQMRK</sequence>
<gene>
    <name evidence="3 4" type="ORF">CG14151</name>
</gene>